<dbReference type="STRING" id="1291734.FD02_GL001827"/>
<dbReference type="Pfam" id="PF17677">
    <property type="entry name" value="Glyco_hydro38C2"/>
    <property type="match status" value="1"/>
</dbReference>
<reference evidence="6 7" key="1">
    <citation type="journal article" date="2015" name="Genome Announc.">
        <title>Expanding the biotechnology potential of lactobacilli through comparative genomics of 213 strains and associated genera.</title>
        <authorList>
            <person name="Sun Z."/>
            <person name="Harris H.M."/>
            <person name="McCann A."/>
            <person name="Guo C."/>
            <person name="Argimon S."/>
            <person name="Zhang W."/>
            <person name="Yang X."/>
            <person name="Jeffery I.B."/>
            <person name="Cooney J.C."/>
            <person name="Kagawa T.F."/>
            <person name="Liu W."/>
            <person name="Song Y."/>
            <person name="Salvetti E."/>
            <person name="Wrobel A."/>
            <person name="Rasinkangas P."/>
            <person name="Parkhill J."/>
            <person name="Rea M.C."/>
            <person name="O'Sullivan O."/>
            <person name="Ritari J."/>
            <person name="Douillard F.P."/>
            <person name="Paul Ross R."/>
            <person name="Yang R."/>
            <person name="Briner A.E."/>
            <person name="Felis G.E."/>
            <person name="de Vos W.M."/>
            <person name="Barrangou R."/>
            <person name="Klaenhammer T.R."/>
            <person name="Caufield P.W."/>
            <person name="Cui Y."/>
            <person name="Zhang H."/>
            <person name="O'Toole P.W."/>
        </authorList>
    </citation>
    <scope>NUCLEOTIDE SEQUENCE [LARGE SCALE GENOMIC DNA]</scope>
    <source>
        <strain evidence="6 7">JCM 17158</strain>
    </source>
</reference>
<dbReference type="Gene3D" id="1.20.1270.50">
    <property type="entry name" value="Glycoside hydrolase family 38, central domain"/>
    <property type="match status" value="1"/>
</dbReference>
<keyword evidence="4" id="KW-0326">Glycosidase</keyword>
<evidence type="ECO:0000256" key="1">
    <source>
        <dbReference type="ARBA" id="ARBA00009792"/>
    </source>
</evidence>
<dbReference type="GO" id="GO:0009313">
    <property type="term" value="P:oligosaccharide catabolic process"/>
    <property type="evidence" value="ECO:0007669"/>
    <property type="project" value="TreeGrafter"/>
</dbReference>
<keyword evidence="3" id="KW-0378">Hydrolase</keyword>
<proteinExistence type="inferred from homology"/>
<dbReference type="OrthoDB" id="9772207at2"/>
<dbReference type="Gene3D" id="3.20.110.10">
    <property type="entry name" value="Glycoside hydrolase 38, N terminal domain"/>
    <property type="match status" value="1"/>
</dbReference>
<evidence type="ECO:0000313" key="7">
    <source>
        <dbReference type="Proteomes" id="UP000051804"/>
    </source>
</evidence>
<dbReference type="GO" id="GO:0046872">
    <property type="term" value="F:metal ion binding"/>
    <property type="evidence" value="ECO:0007669"/>
    <property type="project" value="UniProtKB-KW"/>
</dbReference>
<dbReference type="GO" id="GO:0004559">
    <property type="term" value="F:alpha-mannosidase activity"/>
    <property type="evidence" value="ECO:0007669"/>
    <property type="project" value="InterPro"/>
</dbReference>
<dbReference type="RefSeq" id="WP_056950214.1">
    <property type="nucleotide sequence ID" value="NZ_AZDJ01000003.1"/>
</dbReference>
<dbReference type="PANTHER" id="PTHR46017">
    <property type="entry name" value="ALPHA-MANNOSIDASE 2C1"/>
    <property type="match status" value="1"/>
</dbReference>
<dbReference type="InterPro" id="IPR000602">
    <property type="entry name" value="Glyco_hydro_38_N"/>
</dbReference>
<dbReference type="SUPFAM" id="SSF88688">
    <property type="entry name" value="Families 57/38 glycoside transferase middle domain"/>
    <property type="match status" value="1"/>
</dbReference>
<dbReference type="Pfam" id="PF01074">
    <property type="entry name" value="Glyco_hydro_38N"/>
    <property type="match status" value="1"/>
</dbReference>
<dbReference type="InterPro" id="IPR015341">
    <property type="entry name" value="Glyco_hydro_38_cen"/>
</dbReference>
<dbReference type="Gene3D" id="2.70.98.30">
    <property type="entry name" value="Golgi alpha-mannosidase II, domain 4"/>
    <property type="match status" value="1"/>
</dbReference>
<comment type="caution">
    <text evidence="6">The sequence shown here is derived from an EMBL/GenBank/DDBJ whole genome shotgun (WGS) entry which is preliminary data.</text>
</comment>
<evidence type="ECO:0000259" key="5">
    <source>
        <dbReference type="SMART" id="SM00872"/>
    </source>
</evidence>
<dbReference type="GO" id="GO:0030246">
    <property type="term" value="F:carbohydrate binding"/>
    <property type="evidence" value="ECO:0007669"/>
    <property type="project" value="InterPro"/>
</dbReference>
<dbReference type="SUPFAM" id="SSF74650">
    <property type="entry name" value="Galactose mutarotase-like"/>
    <property type="match status" value="1"/>
</dbReference>
<dbReference type="InterPro" id="IPR011330">
    <property type="entry name" value="Glyco_hydro/deAcase_b/a-brl"/>
</dbReference>
<organism evidence="6 7">
    <name type="scientific">Lacticaseibacillus nasuensis JCM 17158</name>
    <dbReference type="NCBI Taxonomy" id="1291734"/>
    <lineage>
        <taxon>Bacteria</taxon>
        <taxon>Bacillati</taxon>
        <taxon>Bacillota</taxon>
        <taxon>Bacilli</taxon>
        <taxon>Lactobacillales</taxon>
        <taxon>Lactobacillaceae</taxon>
        <taxon>Lacticaseibacillus</taxon>
    </lineage>
</organism>
<protein>
    <recommendedName>
        <fullName evidence="5">Glycoside hydrolase family 38 central domain-containing protein</fullName>
    </recommendedName>
</protein>
<sequence>MNEASFKRISRIAEVLQEHIVTKSYPFTSATLSDADGERTYHAGDYFGGENANYDMTMTVSVPDFDPANQYVLTVGTRGYNDDNTRNPQIKLFIGTELVQAFDVNHHDCPLDAAWFVDGVLTFRLQIYAGRDDKKFPLDAVVNLIDPQTRTTYFDFMTYLGCWKNVTAEQNLDNRYRAALEEAANHLDLRDIGSEAYQASLTAASQILHDQLDEAPDPKNGTIYAIGHTHIDMAWLWPIEQTVEKANRSFATVLNLMKQYPEFQFMHSSPQLYKWIKEKYPSQYAEIKAAVMAGRWHPEGAMWIEPDTNLPSGESLVRQLMYGKRFFKREFDIDSKVLWLPDVFGYSASLPQLMKKAGVDYFMTTKLAWNDTNIFPDTSFYWQGIDGTQVVAHIINTISEFWSLNEWYSTYSGLVTPNVLKKTWDKYRQKDVSDSVLVAYGWGDGGGGPTPEMMEYLNRFQHGIAGMPRVRQAGVREYFDHLAGTMAANRDAVPVWMGELYFEFHRGTYTSQAHSKHANRALETQLQSTEKLLATTPSAGAHREVLGPIWERALLNQFHDVLPGSSIPQVYQQTDQDYATAFSQLHDLQAEYAKGQLTPAPGATTVYNPWGQTRSVAVELPLTPEQGATVNGQPVATQQLSATTALVQVPQVAPFAFATITPVKQAAVAVPAAKPLGQTYETAELKVKFDAAYNITSLYDKQAQREVVPAGGLLNQLVVYQDLPTEYDAWNVDSTYHAKSWPVATVVSATIEGQGALRDTLHIVRRFEHSTIDTRLHFIHGTTKIQIDCDLDWHDDHTFLRCENAVAVNATEASYDIQFGNLTRPVNKNTSWEQAKFEVPAQKWADLSDNGYGLSILTDAKYGYDAGYQHLGVSLHRCPTFPDPQADTGHDRFTYTLFPHAGGWREAGTMQAALALNTPAVVWSDVAAPAQRTEAWVSVAQPNIIIDTIKPAEDDAAIILRAYEYANAQTTATITFQQALASADLCNLLEQPESALTISPDGHTVTVPFGGFAVQTIRVTLK</sequence>
<feature type="domain" description="Glycoside hydrolase family 38 central" evidence="5">
    <location>
        <begin position="503"/>
        <end position="578"/>
    </location>
</feature>
<dbReference type="Proteomes" id="UP000051804">
    <property type="component" value="Unassembled WGS sequence"/>
</dbReference>
<keyword evidence="2" id="KW-0479">Metal-binding</keyword>
<gene>
    <name evidence="6" type="ORF">FD02_GL001827</name>
</gene>
<dbReference type="InterPro" id="IPR037094">
    <property type="entry name" value="Glyco_hydro_38_cen_sf"/>
</dbReference>
<dbReference type="InterPro" id="IPR027291">
    <property type="entry name" value="Glyco_hydro_38_N_sf"/>
</dbReference>
<evidence type="ECO:0000256" key="4">
    <source>
        <dbReference type="ARBA" id="ARBA00023295"/>
    </source>
</evidence>
<keyword evidence="7" id="KW-1185">Reference proteome</keyword>
<dbReference type="SUPFAM" id="SSF88713">
    <property type="entry name" value="Glycoside hydrolase/deacetylase"/>
    <property type="match status" value="1"/>
</dbReference>
<dbReference type="InterPro" id="IPR028995">
    <property type="entry name" value="Glyco_hydro_57/38_cen_sf"/>
</dbReference>
<dbReference type="Pfam" id="PF07748">
    <property type="entry name" value="Glyco_hydro_38C"/>
    <property type="match status" value="1"/>
</dbReference>
<dbReference type="InterPro" id="IPR041147">
    <property type="entry name" value="GH38_C"/>
</dbReference>
<dbReference type="InterPro" id="IPR011682">
    <property type="entry name" value="Glyco_hydro_38_C"/>
</dbReference>
<dbReference type="EMBL" id="AZDJ01000003">
    <property type="protein sequence ID" value="KRK73993.1"/>
    <property type="molecule type" value="Genomic_DNA"/>
</dbReference>
<dbReference type="AlphaFoldDB" id="A0A0R1JZ24"/>
<dbReference type="Gene3D" id="2.60.40.2220">
    <property type="match status" value="1"/>
</dbReference>
<name>A0A0R1JZ24_9LACO</name>
<evidence type="ECO:0000256" key="2">
    <source>
        <dbReference type="ARBA" id="ARBA00022723"/>
    </source>
</evidence>
<dbReference type="GO" id="GO:0006013">
    <property type="term" value="P:mannose metabolic process"/>
    <property type="evidence" value="ECO:0007669"/>
    <property type="project" value="InterPro"/>
</dbReference>
<dbReference type="FunFam" id="3.20.110.10:FF:000002">
    <property type="entry name" value="alpha-mannosidase 2C1 isoform X1"/>
    <property type="match status" value="1"/>
</dbReference>
<dbReference type="SMART" id="SM00872">
    <property type="entry name" value="Alpha-mann_mid"/>
    <property type="match status" value="1"/>
</dbReference>
<comment type="similarity">
    <text evidence="1">Belongs to the glycosyl hydrolase 38 family.</text>
</comment>
<evidence type="ECO:0000256" key="3">
    <source>
        <dbReference type="ARBA" id="ARBA00022801"/>
    </source>
</evidence>
<dbReference type="InterPro" id="IPR011013">
    <property type="entry name" value="Gal_mutarotase_sf_dom"/>
</dbReference>
<evidence type="ECO:0000313" key="6">
    <source>
        <dbReference type="EMBL" id="KRK73993.1"/>
    </source>
</evidence>
<dbReference type="PATRIC" id="fig|1291734.4.peg.1876"/>
<dbReference type="PANTHER" id="PTHR46017:SF1">
    <property type="entry name" value="ALPHA-MANNOSIDASE 2C1"/>
    <property type="match status" value="1"/>
</dbReference>
<dbReference type="CDD" id="cd10789">
    <property type="entry name" value="GH38N_AMII_ER_cytosolic"/>
    <property type="match status" value="1"/>
</dbReference>
<accession>A0A0R1JZ24</accession>
<dbReference type="Pfam" id="PF09261">
    <property type="entry name" value="Alpha-mann_mid"/>
    <property type="match status" value="1"/>
</dbReference>